<evidence type="ECO:0000313" key="21">
    <source>
        <dbReference type="Proteomes" id="UP000247698"/>
    </source>
</evidence>
<keyword evidence="9 16" id="KW-0808">Transferase</keyword>
<dbReference type="GO" id="GO:0052657">
    <property type="term" value="F:guanine phosphoribosyltransferase activity"/>
    <property type="evidence" value="ECO:0007669"/>
    <property type="project" value="UniProtKB-ARBA"/>
</dbReference>
<keyword evidence="10 16" id="KW-0479">Metal-binding</keyword>
<protein>
    <recommendedName>
        <fullName evidence="16">Hypoxanthine phosphoribosyltransferase</fullName>
        <ecNumber evidence="16">2.4.2.8</ecNumber>
    </recommendedName>
</protein>
<dbReference type="InterPro" id="IPR005904">
    <property type="entry name" value="Hxn_phspho_trans"/>
</dbReference>
<evidence type="ECO:0000256" key="6">
    <source>
        <dbReference type="ARBA" id="ARBA00008391"/>
    </source>
</evidence>
<comment type="pathway">
    <text evidence="4 16">Purine metabolism; IMP biosynthesis via salvage pathway; IMP from hypoxanthine: step 1/1.</text>
</comment>
<dbReference type="PANTHER" id="PTHR43340">
    <property type="entry name" value="HYPOXANTHINE-GUANINE PHOSPHORIBOSYLTRANSFERASE"/>
    <property type="match status" value="1"/>
</dbReference>
<evidence type="ECO:0000256" key="16">
    <source>
        <dbReference type="RuleBase" id="RU364099"/>
    </source>
</evidence>
<comment type="similarity">
    <text evidence="6 16">Belongs to the purine/pyrimidine phosphoribosyltransferase family.</text>
</comment>
<dbReference type="Proteomes" id="UP000033531">
    <property type="component" value="Unassembled WGS sequence"/>
</dbReference>
<reference evidence="18 20" key="1">
    <citation type="submission" date="2015-01" db="EMBL/GenBank/DDBJ databases">
        <title>Comparative genomics of the lactic acid bacteria isolated from the honey bee gut.</title>
        <authorList>
            <person name="Ellegaard K.M."/>
            <person name="Tamarit D."/>
            <person name="Javelind E."/>
            <person name="Olofsson T."/>
            <person name="Andersson S.G."/>
            <person name="Vasquez A."/>
        </authorList>
    </citation>
    <scope>NUCLEOTIDE SEQUENCE [LARGE SCALE GENOMIC DNA]</scope>
    <source>
        <strain evidence="18 20">Hma8</strain>
    </source>
</reference>
<comment type="cofactor">
    <cofactor evidence="1 16">
        <name>Mg(2+)</name>
        <dbReference type="ChEBI" id="CHEBI:18420"/>
    </cofactor>
</comment>
<dbReference type="OrthoDB" id="9802824at2"/>
<organism evidence="18 20">
    <name type="scientific">Lactobacillus melliventris</name>
    <dbReference type="NCBI Taxonomy" id="1218507"/>
    <lineage>
        <taxon>Bacteria</taxon>
        <taxon>Bacillati</taxon>
        <taxon>Bacillota</taxon>
        <taxon>Bacilli</taxon>
        <taxon>Lactobacillales</taxon>
        <taxon>Lactobacillaceae</taxon>
        <taxon>Lactobacillus</taxon>
    </lineage>
</organism>
<evidence type="ECO:0000259" key="17">
    <source>
        <dbReference type="Pfam" id="PF00156"/>
    </source>
</evidence>
<comment type="catalytic activity">
    <reaction evidence="15">
        <text>IMP + diphosphate = hypoxanthine + 5-phospho-alpha-D-ribose 1-diphosphate</text>
        <dbReference type="Rhea" id="RHEA:17973"/>
        <dbReference type="ChEBI" id="CHEBI:17368"/>
        <dbReference type="ChEBI" id="CHEBI:33019"/>
        <dbReference type="ChEBI" id="CHEBI:58017"/>
        <dbReference type="ChEBI" id="CHEBI:58053"/>
        <dbReference type="EC" id="2.4.2.8"/>
    </reaction>
    <physiologicalReaction direction="right-to-left" evidence="15">
        <dbReference type="Rhea" id="RHEA:17975"/>
    </physiologicalReaction>
</comment>
<feature type="domain" description="Phosphoribosyltransferase" evidence="17">
    <location>
        <begin position="23"/>
        <end position="165"/>
    </location>
</feature>
<dbReference type="GO" id="GO:0032263">
    <property type="term" value="P:GMP salvage"/>
    <property type="evidence" value="ECO:0007669"/>
    <property type="project" value="UniProtKB-UniPathway"/>
</dbReference>
<evidence type="ECO:0000256" key="2">
    <source>
        <dbReference type="ARBA" id="ARBA00002049"/>
    </source>
</evidence>
<dbReference type="GO" id="GO:0000166">
    <property type="term" value="F:nucleotide binding"/>
    <property type="evidence" value="ECO:0007669"/>
    <property type="project" value="UniProtKB-KW"/>
</dbReference>
<comment type="catalytic activity">
    <reaction evidence="14">
        <text>GMP + diphosphate = guanine + 5-phospho-alpha-D-ribose 1-diphosphate</text>
        <dbReference type="Rhea" id="RHEA:25424"/>
        <dbReference type="ChEBI" id="CHEBI:16235"/>
        <dbReference type="ChEBI" id="CHEBI:33019"/>
        <dbReference type="ChEBI" id="CHEBI:58017"/>
        <dbReference type="ChEBI" id="CHEBI:58115"/>
        <dbReference type="EC" id="2.4.2.8"/>
    </reaction>
    <physiologicalReaction direction="right-to-left" evidence="14">
        <dbReference type="Rhea" id="RHEA:25426"/>
    </physiologicalReaction>
</comment>
<dbReference type="Gene3D" id="3.40.50.2020">
    <property type="match status" value="1"/>
</dbReference>
<dbReference type="InterPro" id="IPR029057">
    <property type="entry name" value="PRTase-like"/>
</dbReference>
<dbReference type="Proteomes" id="UP000247698">
    <property type="component" value="Unassembled WGS sequence"/>
</dbReference>
<evidence type="ECO:0000256" key="4">
    <source>
        <dbReference type="ARBA" id="ARBA00004669"/>
    </source>
</evidence>
<evidence type="ECO:0000313" key="19">
    <source>
        <dbReference type="EMBL" id="PXY84135.1"/>
    </source>
</evidence>
<evidence type="ECO:0000256" key="14">
    <source>
        <dbReference type="ARBA" id="ARBA00048811"/>
    </source>
</evidence>
<dbReference type="EMBL" id="JXLI01000009">
    <property type="protein sequence ID" value="KJY56996.1"/>
    <property type="molecule type" value="Genomic_DNA"/>
</dbReference>
<evidence type="ECO:0000256" key="10">
    <source>
        <dbReference type="ARBA" id="ARBA00022723"/>
    </source>
</evidence>
<evidence type="ECO:0000256" key="1">
    <source>
        <dbReference type="ARBA" id="ARBA00001946"/>
    </source>
</evidence>
<sequence length="189" mass="21322">MPKNDNINSIIDHKLFSEEDIHQMCVKLGKQLTNDYAGKKPLIVGALKGAVFFLTDLVREMDVKAEIDFLDVSSYGNEMESSGKVKLVSDLASDVKDRDVLIVEDIVDTGLTLDFMKKLLEKRGAKSVKCCVLLNKEANRNVDVDVEYYGSKVGNEFVVGYGLDFMNYYRNLRYIGVLKPEIIKLVNNK</sequence>
<evidence type="ECO:0000256" key="11">
    <source>
        <dbReference type="ARBA" id="ARBA00022726"/>
    </source>
</evidence>
<evidence type="ECO:0000256" key="15">
    <source>
        <dbReference type="ARBA" id="ARBA00049402"/>
    </source>
</evidence>
<dbReference type="STRING" id="1218507.JF74_05160"/>
<keyword evidence="12 16" id="KW-0547">Nucleotide-binding</keyword>
<dbReference type="GO" id="GO:0000287">
    <property type="term" value="F:magnesium ion binding"/>
    <property type="evidence" value="ECO:0007669"/>
    <property type="project" value="TreeGrafter"/>
</dbReference>
<dbReference type="SUPFAM" id="SSF53271">
    <property type="entry name" value="PRTase-like"/>
    <property type="match status" value="1"/>
</dbReference>
<accession>A0A0F4LHH4</accession>
<keyword evidence="13 16" id="KW-0460">Magnesium</keyword>
<dbReference type="Pfam" id="PF00156">
    <property type="entry name" value="Pribosyltran"/>
    <property type="match status" value="1"/>
</dbReference>
<comment type="subcellular location">
    <subcellularLocation>
        <location evidence="3 16">Cytoplasm</location>
    </subcellularLocation>
</comment>
<evidence type="ECO:0000256" key="12">
    <source>
        <dbReference type="ARBA" id="ARBA00022741"/>
    </source>
</evidence>
<name>A0A0F4LHH4_9LACO</name>
<keyword evidence="8 16" id="KW-0328">Glycosyltransferase</keyword>
<dbReference type="GO" id="GO:0006166">
    <property type="term" value="P:purine ribonucleoside salvage"/>
    <property type="evidence" value="ECO:0007669"/>
    <property type="project" value="UniProtKB-KW"/>
</dbReference>
<keyword evidence="11 16" id="KW-0660">Purine salvage</keyword>
<keyword evidence="21" id="KW-1185">Reference proteome</keyword>
<dbReference type="HOGENOM" id="CLU_073615_0_0_9"/>
<dbReference type="AlphaFoldDB" id="A0A0F4LHH4"/>
<dbReference type="InterPro" id="IPR000836">
    <property type="entry name" value="PRTase_dom"/>
</dbReference>
<comment type="caution">
    <text evidence="18">The sequence shown here is derived from an EMBL/GenBank/DDBJ whole genome shotgun (WGS) entry which is preliminary data.</text>
</comment>
<proteinExistence type="inferred from homology"/>
<dbReference type="EMBL" id="QGLG01000002">
    <property type="protein sequence ID" value="PXY84135.1"/>
    <property type="molecule type" value="Genomic_DNA"/>
</dbReference>
<dbReference type="GO" id="GO:0004422">
    <property type="term" value="F:hypoxanthine phosphoribosyltransferase activity"/>
    <property type="evidence" value="ECO:0007669"/>
    <property type="project" value="InterPro"/>
</dbReference>
<dbReference type="CDD" id="cd06223">
    <property type="entry name" value="PRTases_typeI"/>
    <property type="match status" value="1"/>
</dbReference>
<evidence type="ECO:0000256" key="3">
    <source>
        <dbReference type="ARBA" id="ARBA00004496"/>
    </source>
</evidence>
<dbReference type="GO" id="GO:0005829">
    <property type="term" value="C:cytosol"/>
    <property type="evidence" value="ECO:0007669"/>
    <property type="project" value="TreeGrafter"/>
</dbReference>
<dbReference type="UniPathway" id="UPA00591">
    <property type="reaction ID" value="UER00648"/>
</dbReference>
<dbReference type="EC" id="2.4.2.8" evidence="16"/>
<dbReference type="PANTHER" id="PTHR43340:SF1">
    <property type="entry name" value="HYPOXANTHINE PHOSPHORIBOSYLTRANSFERASE"/>
    <property type="match status" value="1"/>
</dbReference>
<evidence type="ECO:0000256" key="13">
    <source>
        <dbReference type="ARBA" id="ARBA00022842"/>
    </source>
</evidence>
<dbReference type="RefSeq" id="WP_046324484.1">
    <property type="nucleotide sequence ID" value="NZ_JBHTMT010000003.1"/>
</dbReference>
<dbReference type="UniPathway" id="UPA00909">
    <property type="reaction ID" value="UER00887"/>
</dbReference>
<dbReference type="GO" id="GO:0006178">
    <property type="term" value="P:guanine salvage"/>
    <property type="evidence" value="ECO:0007669"/>
    <property type="project" value="TreeGrafter"/>
</dbReference>
<gene>
    <name evidence="19" type="primary">hpt</name>
    <name evidence="19" type="ORF">DK873_02985</name>
    <name evidence="18" type="ORF">JF74_05160</name>
</gene>
<evidence type="ECO:0000313" key="20">
    <source>
        <dbReference type="Proteomes" id="UP000033531"/>
    </source>
</evidence>
<dbReference type="PATRIC" id="fig|1218507.3.peg.683"/>
<evidence type="ECO:0000256" key="7">
    <source>
        <dbReference type="ARBA" id="ARBA00022490"/>
    </source>
</evidence>
<dbReference type="FunFam" id="3.40.50.2020:FF:000006">
    <property type="entry name" value="Hypoxanthine phosphoribosyltransferase"/>
    <property type="match status" value="1"/>
</dbReference>
<dbReference type="GO" id="GO:0032264">
    <property type="term" value="P:IMP salvage"/>
    <property type="evidence" value="ECO:0007669"/>
    <property type="project" value="UniProtKB-UniPathway"/>
</dbReference>
<keyword evidence="7 16" id="KW-0963">Cytoplasm</keyword>
<evidence type="ECO:0000256" key="8">
    <source>
        <dbReference type="ARBA" id="ARBA00022676"/>
    </source>
</evidence>
<comment type="pathway">
    <text evidence="5">Purine metabolism; GMP biosynthesis via salvage pathway; GMP from guanine: step 1/1.</text>
</comment>
<evidence type="ECO:0000256" key="9">
    <source>
        <dbReference type="ARBA" id="ARBA00022679"/>
    </source>
</evidence>
<dbReference type="InterPro" id="IPR050408">
    <property type="entry name" value="HGPRT"/>
</dbReference>
<evidence type="ECO:0000313" key="18">
    <source>
        <dbReference type="EMBL" id="KJY56996.1"/>
    </source>
</evidence>
<comment type="function">
    <text evidence="2">Purine salvage pathway enzyme that catalyzes the transfer of the ribosyl-5-phosphate group from 5-phospho-alpha-D-ribose 1-diphosphate (PRPP) to the N9 position of the 6-oxopurines hypoxanthine and guanine to form the corresponding ribonucleotides IMP (inosine 5'-monophosphate) and GMP (guanosine 5'-monophosphate), with the release of PPi.</text>
</comment>
<dbReference type="GO" id="GO:0046100">
    <property type="term" value="P:hypoxanthine metabolic process"/>
    <property type="evidence" value="ECO:0007669"/>
    <property type="project" value="TreeGrafter"/>
</dbReference>
<dbReference type="NCBIfam" id="TIGR01203">
    <property type="entry name" value="HGPRTase"/>
    <property type="match status" value="1"/>
</dbReference>
<evidence type="ECO:0000256" key="5">
    <source>
        <dbReference type="ARBA" id="ARBA00004676"/>
    </source>
</evidence>
<reference evidence="19 21" key="2">
    <citation type="submission" date="2018-05" db="EMBL/GenBank/DDBJ databases">
        <title>Reference genomes for bee gut microbiota database.</title>
        <authorList>
            <person name="Ellegaard K.M."/>
        </authorList>
    </citation>
    <scope>NUCLEOTIDE SEQUENCE [LARGE SCALE GENOMIC DNA]</scope>
    <source>
        <strain evidence="19 21">ESL0184</strain>
    </source>
</reference>